<dbReference type="EMBL" id="JAAKZX010000234">
    <property type="protein sequence ID" value="NGO48195.1"/>
    <property type="molecule type" value="Genomic_DNA"/>
</dbReference>
<sequence>MATATANIPAHLAHWFLIREQFEPVPDTPGLYRLTHPEQDGIRRTRQAVHDLRRHGYEVQADYALDPTRTPGPPKPAARNGLRDRRTRIAQAAATRSPQRPSVVAATPGRPMPQPAADHAPAAGNGRGR</sequence>
<dbReference type="Proteomes" id="UP001518140">
    <property type="component" value="Unassembled WGS sequence"/>
</dbReference>
<gene>
    <name evidence="2" type="ORF">G6048_40985</name>
</gene>
<evidence type="ECO:0000256" key="1">
    <source>
        <dbReference type="SAM" id="MobiDB-lite"/>
    </source>
</evidence>
<organism evidence="2 3">
    <name type="scientific">Streptomyces ureilyticus</name>
    <dbReference type="NCBI Taxonomy" id="1775131"/>
    <lineage>
        <taxon>Bacteria</taxon>
        <taxon>Bacillati</taxon>
        <taxon>Actinomycetota</taxon>
        <taxon>Actinomycetes</taxon>
        <taxon>Kitasatosporales</taxon>
        <taxon>Streptomycetaceae</taxon>
        <taxon>Streptomyces</taxon>
    </lineage>
</organism>
<proteinExistence type="predicted"/>
<accession>A0ABX0E483</accession>
<dbReference type="RefSeq" id="WP_165344693.1">
    <property type="nucleotide sequence ID" value="NZ_JAAKZX010000234.1"/>
</dbReference>
<name>A0ABX0E483_9ACTN</name>
<comment type="caution">
    <text evidence="2">The sequence shown here is derived from an EMBL/GenBank/DDBJ whole genome shotgun (WGS) entry which is preliminary data.</text>
</comment>
<evidence type="ECO:0000313" key="2">
    <source>
        <dbReference type="EMBL" id="NGO48195.1"/>
    </source>
</evidence>
<protein>
    <submittedName>
        <fullName evidence="2">Uncharacterized protein</fullName>
    </submittedName>
</protein>
<reference evidence="2 3" key="1">
    <citation type="submission" date="2020-02" db="EMBL/GenBank/DDBJ databases">
        <title>Whole-genome analyses of novel actinobacteria.</title>
        <authorList>
            <person name="Sahin N."/>
            <person name="Tokatli A."/>
        </authorList>
    </citation>
    <scope>NUCLEOTIDE SEQUENCE [LARGE SCALE GENOMIC DNA]</scope>
    <source>
        <strain evidence="2 3">YC419</strain>
    </source>
</reference>
<keyword evidence="3" id="KW-1185">Reference proteome</keyword>
<evidence type="ECO:0000313" key="3">
    <source>
        <dbReference type="Proteomes" id="UP001518140"/>
    </source>
</evidence>
<feature type="region of interest" description="Disordered" evidence="1">
    <location>
        <begin position="61"/>
        <end position="129"/>
    </location>
</feature>